<reference evidence="3" key="2">
    <citation type="submission" date="2021-04" db="EMBL/GenBank/DDBJ databases">
        <authorList>
            <person name="Podell S."/>
        </authorList>
    </citation>
    <scope>NUCLEOTIDE SEQUENCE</scope>
    <source>
        <strain evidence="3">Hildebrandi</strain>
    </source>
</reference>
<evidence type="ECO:0000313" key="4">
    <source>
        <dbReference type="Proteomes" id="UP000693970"/>
    </source>
</evidence>
<dbReference type="OrthoDB" id="48212at2759"/>
<dbReference type="EMBL" id="JAGRRH010000013">
    <property type="protein sequence ID" value="KAG7360902.1"/>
    <property type="molecule type" value="Genomic_DNA"/>
</dbReference>
<feature type="region of interest" description="Disordered" evidence="2">
    <location>
        <begin position="431"/>
        <end position="452"/>
    </location>
</feature>
<evidence type="ECO:0000256" key="1">
    <source>
        <dbReference type="SAM" id="Coils"/>
    </source>
</evidence>
<evidence type="ECO:0000256" key="2">
    <source>
        <dbReference type="SAM" id="MobiDB-lite"/>
    </source>
</evidence>
<feature type="compositionally biased region" description="Low complexity" evidence="2">
    <location>
        <begin position="435"/>
        <end position="448"/>
    </location>
</feature>
<evidence type="ECO:0000313" key="3">
    <source>
        <dbReference type="EMBL" id="KAG7360902.1"/>
    </source>
</evidence>
<accession>A0A9K3LF63</accession>
<dbReference type="Proteomes" id="UP000693970">
    <property type="component" value="Unassembled WGS sequence"/>
</dbReference>
<protein>
    <submittedName>
        <fullName evidence="3">Uncharacterized protein</fullName>
    </submittedName>
</protein>
<reference evidence="3" key="1">
    <citation type="journal article" date="2021" name="Sci. Rep.">
        <title>Diploid genomic architecture of Nitzschia inconspicua, an elite biomass production diatom.</title>
        <authorList>
            <person name="Oliver A."/>
            <person name="Podell S."/>
            <person name="Pinowska A."/>
            <person name="Traller J.C."/>
            <person name="Smith S.R."/>
            <person name="McClure R."/>
            <person name="Beliaev A."/>
            <person name="Bohutskyi P."/>
            <person name="Hill E.A."/>
            <person name="Rabines A."/>
            <person name="Zheng H."/>
            <person name="Allen L.Z."/>
            <person name="Kuo A."/>
            <person name="Grigoriev I.V."/>
            <person name="Allen A.E."/>
            <person name="Hazlebeck D."/>
            <person name="Allen E.E."/>
        </authorList>
    </citation>
    <scope>NUCLEOTIDE SEQUENCE</scope>
    <source>
        <strain evidence="3">Hildebrandi</strain>
    </source>
</reference>
<organism evidence="3 4">
    <name type="scientific">Nitzschia inconspicua</name>
    <dbReference type="NCBI Taxonomy" id="303405"/>
    <lineage>
        <taxon>Eukaryota</taxon>
        <taxon>Sar</taxon>
        <taxon>Stramenopiles</taxon>
        <taxon>Ochrophyta</taxon>
        <taxon>Bacillariophyta</taxon>
        <taxon>Bacillariophyceae</taxon>
        <taxon>Bacillariophycidae</taxon>
        <taxon>Bacillariales</taxon>
        <taxon>Bacillariaceae</taxon>
        <taxon>Nitzschia</taxon>
    </lineage>
</organism>
<sequence length="607" mass="68719">MGDCRIKIVIAKILIANTEKTTTTTTTTTPTSTLSSSSNDFDTPISSTETTISFAAVFSSDTTIREVLEGNKRVWKLINTTPKSSSTSRLWDCTVHPPVDISTWPRNDFPDLQGPKSKTLHSAGWFPSGTILVIPYGMKPYQYSDLQGDEDGQYNRTTTSTTSTAAASGLVSFKDPSLQDQSGNNAKPMPSQVMASVTNRFANDSSMTSIENPELQARLVRQRHRRELRRKERDRAAKLEARIARLEKQQQQQVSSQTKNKKVSEQVLKMLVKSRATGDKNLKLMDRMYFQCIVLNDTPDDADHDDNTTIKEYRYFSPQDTFAKIAATFVQANSNNKKMHLEVLCRRKLRPRHDETEFEQRVHRRFPMNMRVYEAVADGYLEDPSRQEVETLIVRIFDDNNEPTPSVLEDPNDDDGDDTMDIVVTADDVTKEQTSDSQSQTCSTTFDDGTNPQIWSEEFEDPALADVLEKWNETQGKSNTRKSSAAVMKVQQMKMKSKSKGDTKRIPNMEDRFFLEAVMVMEKGPVASGYYFLANSDPIERILQYCATTGNDERENWDFIIPSVNNRCFRRLRTTSTTTQAAQDQGMLQSYGRLILKQKTSIGRSLG</sequence>
<name>A0A9K3LF63_9STRA</name>
<feature type="region of interest" description="Disordered" evidence="2">
    <location>
        <begin position="398"/>
        <end position="418"/>
    </location>
</feature>
<keyword evidence="4" id="KW-1185">Reference proteome</keyword>
<keyword evidence="1" id="KW-0175">Coiled coil</keyword>
<comment type="caution">
    <text evidence="3">The sequence shown here is derived from an EMBL/GenBank/DDBJ whole genome shotgun (WGS) entry which is preliminary data.</text>
</comment>
<proteinExistence type="predicted"/>
<gene>
    <name evidence="3" type="ORF">IV203_036001</name>
</gene>
<feature type="coiled-coil region" evidence="1">
    <location>
        <begin position="221"/>
        <end position="256"/>
    </location>
</feature>
<dbReference type="AlphaFoldDB" id="A0A9K3LF63"/>